<comment type="caution">
    <text evidence="3">The sequence shown here is derived from an EMBL/GenBank/DDBJ whole genome shotgun (WGS) entry which is preliminary data.</text>
</comment>
<dbReference type="RefSeq" id="WP_169117902.1">
    <property type="nucleotide sequence ID" value="NZ_WTVG02000032.1"/>
</dbReference>
<dbReference type="NCBIfam" id="TIGR02595">
    <property type="entry name" value="PEP_CTERM"/>
    <property type="match status" value="1"/>
</dbReference>
<organism evidence="3 4">
    <name type="scientific">Aromatoleum anaerobium</name>
    <dbReference type="NCBI Taxonomy" id="182180"/>
    <lineage>
        <taxon>Bacteria</taxon>
        <taxon>Pseudomonadati</taxon>
        <taxon>Pseudomonadota</taxon>
        <taxon>Betaproteobacteria</taxon>
        <taxon>Rhodocyclales</taxon>
        <taxon>Rhodocyclaceae</taxon>
        <taxon>Aromatoleum</taxon>
    </lineage>
</organism>
<accession>A0ABX1PKS9</accession>
<sequence length="218" mass="22949">MACLPRYFRSFLCALAVTSALSTAAQAAVLYAQAPLDAGEAIEAEYSIAGFFGFQNADAFSLAGPSTVTGFRWWGTEVSDVSLFVVRLFDDVATAPDTFDTLGGSIIARPTSLTDSAATPIFEFDLTLSTPLQLDGSAYLSVFLDTDQEFWFWLESAEGDSVSAFRGVDGDVWAMLPPDLAFAVTGEAVTQGVPEPGALALLGIAALAGLAGRRKHAV</sequence>
<protein>
    <submittedName>
        <fullName evidence="3">PEP-CTERM sorting domain-containing protein</fullName>
    </submittedName>
</protein>
<evidence type="ECO:0000313" key="4">
    <source>
        <dbReference type="Proteomes" id="UP000615989"/>
    </source>
</evidence>
<feature type="domain" description="Ice-binding protein C-terminal" evidence="2">
    <location>
        <begin position="193"/>
        <end position="215"/>
    </location>
</feature>
<evidence type="ECO:0000313" key="3">
    <source>
        <dbReference type="EMBL" id="NMG24498.1"/>
    </source>
</evidence>
<name>A0ABX1PKS9_9RHOO</name>
<reference evidence="3" key="1">
    <citation type="submission" date="2019-12" db="EMBL/GenBank/DDBJ databases">
        <title>Comparative genomics gives insights into the taxonomy of the Azoarcus-Aromatoleum group and reveals separate origins of nif in the plant-associated Azoarcus and non-plant-associated Aromatoleum sub-groups.</title>
        <authorList>
            <person name="Lafos M."/>
            <person name="Maluk M."/>
            <person name="Batista M."/>
            <person name="Junghare M."/>
            <person name="Carmona M."/>
            <person name="Faoro H."/>
            <person name="Cruz L.M."/>
            <person name="Battistoni F."/>
            <person name="De Souza E."/>
            <person name="Pedrosa F."/>
            <person name="Chen W.-M."/>
            <person name="Poole P.S."/>
            <person name="Dixon R.A."/>
            <person name="James E.K."/>
        </authorList>
    </citation>
    <scope>NUCLEOTIDE SEQUENCE</scope>
    <source>
        <strain evidence="3">LuFRes1</strain>
    </source>
</reference>
<dbReference type="InterPro" id="IPR013424">
    <property type="entry name" value="Ice-binding_C"/>
</dbReference>
<evidence type="ECO:0000256" key="1">
    <source>
        <dbReference type="SAM" id="SignalP"/>
    </source>
</evidence>
<keyword evidence="1" id="KW-0732">Signal</keyword>
<feature type="chain" id="PRO_5045618160" evidence="1">
    <location>
        <begin position="28"/>
        <end position="218"/>
    </location>
</feature>
<proteinExistence type="predicted"/>
<dbReference type="EMBL" id="WTVG01000015">
    <property type="protein sequence ID" value="NMG24498.1"/>
    <property type="molecule type" value="Genomic_DNA"/>
</dbReference>
<gene>
    <name evidence="3" type="ORF">GO606_07105</name>
</gene>
<dbReference type="Proteomes" id="UP000615989">
    <property type="component" value="Unassembled WGS sequence"/>
</dbReference>
<keyword evidence="4" id="KW-1185">Reference proteome</keyword>
<evidence type="ECO:0000259" key="2">
    <source>
        <dbReference type="Pfam" id="PF07589"/>
    </source>
</evidence>
<dbReference type="Pfam" id="PF07589">
    <property type="entry name" value="PEP-CTERM"/>
    <property type="match status" value="1"/>
</dbReference>
<feature type="signal peptide" evidence="1">
    <location>
        <begin position="1"/>
        <end position="27"/>
    </location>
</feature>